<comment type="subcellular location">
    <subcellularLocation>
        <location evidence="1">Cell membrane</location>
        <topology evidence="1">Multi-pass membrane protein</topology>
    </subcellularLocation>
    <subcellularLocation>
        <location evidence="16">Membrane</location>
        <topology evidence="16">Multi-pass membrane protein</topology>
    </subcellularLocation>
</comment>
<accession>A0A511DDS1</accession>
<feature type="transmembrane region" description="Helical" evidence="18">
    <location>
        <begin position="169"/>
        <end position="189"/>
    </location>
</feature>
<evidence type="ECO:0000313" key="21">
    <source>
        <dbReference type="Proteomes" id="UP000321685"/>
    </source>
</evidence>
<evidence type="ECO:0000256" key="1">
    <source>
        <dbReference type="ARBA" id="ARBA00004651"/>
    </source>
</evidence>
<feature type="region of interest" description="Disordered" evidence="17">
    <location>
        <begin position="264"/>
        <end position="367"/>
    </location>
</feature>
<dbReference type="OrthoDB" id="9780552at2"/>
<dbReference type="PANTHER" id="PTHR12428:SF65">
    <property type="entry name" value="CYTOCHROME C OXIDASE ASSEMBLY PROTEIN COX18, MITOCHONDRIAL"/>
    <property type="match status" value="1"/>
</dbReference>
<dbReference type="Proteomes" id="UP000321685">
    <property type="component" value="Unassembled WGS sequence"/>
</dbReference>
<evidence type="ECO:0000256" key="6">
    <source>
        <dbReference type="ARBA" id="ARBA00022692"/>
    </source>
</evidence>
<feature type="domain" description="Membrane insertase YidC/Oxa/ALB C-terminal" evidence="19">
    <location>
        <begin position="32"/>
        <end position="254"/>
    </location>
</feature>
<feature type="transmembrane region" description="Helical" evidence="18">
    <location>
        <begin position="95"/>
        <end position="118"/>
    </location>
</feature>
<dbReference type="GO" id="GO:0051205">
    <property type="term" value="P:protein insertion into membrane"/>
    <property type="evidence" value="ECO:0007669"/>
    <property type="project" value="TreeGrafter"/>
</dbReference>
<name>A0A511DDS1_9PSEU</name>
<reference evidence="20 21" key="1">
    <citation type="submission" date="2019-07" db="EMBL/GenBank/DDBJ databases">
        <title>Whole genome shotgun sequence of Pseudonocardia sulfidoxydans NBRC 16205.</title>
        <authorList>
            <person name="Hosoyama A."/>
            <person name="Uohara A."/>
            <person name="Ohji S."/>
            <person name="Ichikawa N."/>
        </authorList>
    </citation>
    <scope>NUCLEOTIDE SEQUENCE [LARGE SCALE GENOMIC DNA]</scope>
    <source>
        <strain evidence="20 21">NBRC 16205</strain>
    </source>
</reference>
<feature type="compositionally biased region" description="Low complexity" evidence="17">
    <location>
        <begin position="324"/>
        <end position="333"/>
    </location>
</feature>
<evidence type="ECO:0000256" key="17">
    <source>
        <dbReference type="SAM" id="MobiDB-lite"/>
    </source>
</evidence>
<feature type="transmembrane region" description="Helical" evidence="18">
    <location>
        <begin position="30"/>
        <end position="51"/>
    </location>
</feature>
<evidence type="ECO:0000256" key="14">
    <source>
        <dbReference type="ARBA" id="ARBA00033245"/>
    </source>
</evidence>
<proteinExistence type="inferred from homology"/>
<comment type="subunit">
    <text evidence="12">Interacts with the Sec translocase complex via SecD. Specifically interacts with transmembrane segments of nascent integral membrane proteins during membrane integration.</text>
</comment>
<evidence type="ECO:0000256" key="15">
    <source>
        <dbReference type="ARBA" id="ARBA00033342"/>
    </source>
</evidence>
<feature type="compositionally biased region" description="Polar residues" evidence="17">
    <location>
        <begin position="343"/>
        <end position="355"/>
    </location>
</feature>
<comment type="function">
    <text evidence="11">Required for the insertion and/or proper folding and/or complex formation of integral membrane proteins into the membrane. Involved in integration of membrane proteins that insert both dependently and independently of the Sec translocase complex, as well as at least some lipoproteins. Aids folding of multispanning membrane proteins.</text>
</comment>
<keyword evidence="21" id="KW-1185">Reference proteome</keyword>
<keyword evidence="9 18" id="KW-0472">Membrane</keyword>
<gene>
    <name evidence="20" type="primary">yidC</name>
    <name evidence="20" type="ORF">PSU4_19160</name>
</gene>
<dbReference type="RefSeq" id="WP_147105149.1">
    <property type="nucleotide sequence ID" value="NZ_BJVJ01000014.1"/>
</dbReference>
<evidence type="ECO:0000259" key="19">
    <source>
        <dbReference type="Pfam" id="PF02096"/>
    </source>
</evidence>
<dbReference type="Pfam" id="PF02096">
    <property type="entry name" value="60KD_IMP"/>
    <property type="match status" value="1"/>
</dbReference>
<evidence type="ECO:0000256" key="18">
    <source>
        <dbReference type="SAM" id="Phobius"/>
    </source>
</evidence>
<protein>
    <recommendedName>
        <fullName evidence="3">Membrane protein insertase YidC</fullName>
    </recommendedName>
    <alternativeName>
        <fullName evidence="15">Foldase YidC</fullName>
    </alternativeName>
    <alternativeName>
        <fullName evidence="14">Membrane integrase YidC</fullName>
    </alternativeName>
    <alternativeName>
        <fullName evidence="13">Membrane protein YidC</fullName>
    </alternativeName>
</protein>
<sequence>MLNFIYYPVSAILWFWHKAFGFVFSPTSGVAWALSVVFLVFTLRAILYKPFVGQVRSMRKMQEFQPEIQKLRKKYANDKQKMTQEMQRLQSEQGVNPLGGCLPILIQVPVFIGLFHVLREFKPGKTENYIFNAADVQSFVESDLFGAKLGASIVPLQGAPSLDQLGTTVGQMLIVMIPLMIMAGVFTHITARHSVARQTEAQAANPQSAIMNKLMLYVFPIGVVVGAPFLPLAILMYWVANNLWTLAQQRIVYKKIDAEEAAKKEQATTNRQALAPKPGQKPNRNGATAKNDADTADGAAEVDLTKDADTAGDAAPPPAKKPGAKPVKPSSGQQRGGSNNGSPNARNGRTTSGGSRPSAARKGRKRR</sequence>
<dbReference type="GO" id="GO:0032977">
    <property type="term" value="F:membrane insertase activity"/>
    <property type="evidence" value="ECO:0007669"/>
    <property type="project" value="InterPro"/>
</dbReference>
<keyword evidence="10" id="KW-0143">Chaperone</keyword>
<evidence type="ECO:0000256" key="13">
    <source>
        <dbReference type="ARBA" id="ARBA00031538"/>
    </source>
</evidence>
<evidence type="ECO:0000256" key="10">
    <source>
        <dbReference type="ARBA" id="ARBA00023186"/>
    </source>
</evidence>
<feature type="transmembrane region" description="Helical" evidence="18">
    <location>
        <begin position="5"/>
        <end position="24"/>
    </location>
</feature>
<dbReference type="PANTHER" id="PTHR12428">
    <property type="entry name" value="OXA1"/>
    <property type="match status" value="1"/>
</dbReference>
<evidence type="ECO:0000313" key="20">
    <source>
        <dbReference type="EMBL" id="GEL22962.1"/>
    </source>
</evidence>
<dbReference type="EMBL" id="BJVJ01000014">
    <property type="protein sequence ID" value="GEL22962.1"/>
    <property type="molecule type" value="Genomic_DNA"/>
</dbReference>
<keyword evidence="7" id="KW-0653">Protein transport</keyword>
<keyword evidence="6 16" id="KW-0812">Transmembrane</keyword>
<dbReference type="AlphaFoldDB" id="A0A511DDS1"/>
<evidence type="ECO:0000256" key="3">
    <source>
        <dbReference type="ARBA" id="ARBA00015325"/>
    </source>
</evidence>
<evidence type="ECO:0000256" key="2">
    <source>
        <dbReference type="ARBA" id="ARBA00010527"/>
    </source>
</evidence>
<dbReference type="CDD" id="cd20070">
    <property type="entry name" value="5TM_YidC_Alb3"/>
    <property type="match status" value="1"/>
</dbReference>
<dbReference type="NCBIfam" id="NF002899">
    <property type="entry name" value="PRK03449.1"/>
    <property type="match status" value="1"/>
</dbReference>
<dbReference type="GO" id="GO:0015031">
    <property type="term" value="P:protein transport"/>
    <property type="evidence" value="ECO:0007669"/>
    <property type="project" value="UniProtKB-KW"/>
</dbReference>
<dbReference type="NCBIfam" id="TIGR03592">
    <property type="entry name" value="yidC_oxa1_cterm"/>
    <property type="match status" value="1"/>
</dbReference>
<keyword evidence="4" id="KW-0813">Transport</keyword>
<evidence type="ECO:0000256" key="11">
    <source>
        <dbReference type="ARBA" id="ARBA00025034"/>
    </source>
</evidence>
<dbReference type="GO" id="GO:0005886">
    <property type="term" value="C:plasma membrane"/>
    <property type="evidence" value="ECO:0007669"/>
    <property type="project" value="UniProtKB-SubCell"/>
</dbReference>
<evidence type="ECO:0000256" key="12">
    <source>
        <dbReference type="ARBA" id="ARBA00026028"/>
    </source>
</evidence>
<evidence type="ECO:0000256" key="7">
    <source>
        <dbReference type="ARBA" id="ARBA00022927"/>
    </source>
</evidence>
<keyword evidence="5" id="KW-1003">Cell membrane</keyword>
<dbReference type="InterPro" id="IPR001708">
    <property type="entry name" value="YidC/ALB3/OXA1/COX18"/>
</dbReference>
<organism evidence="20 21">
    <name type="scientific">Pseudonocardia sulfidoxydans NBRC 16205</name>
    <dbReference type="NCBI Taxonomy" id="1223511"/>
    <lineage>
        <taxon>Bacteria</taxon>
        <taxon>Bacillati</taxon>
        <taxon>Actinomycetota</taxon>
        <taxon>Actinomycetes</taxon>
        <taxon>Pseudonocardiales</taxon>
        <taxon>Pseudonocardiaceae</taxon>
        <taxon>Pseudonocardia</taxon>
    </lineage>
</organism>
<comment type="similarity">
    <text evidence="2">Belongs to the OXA1/ALB3/YidC family. Type 1 subfamily.</text>
</comment>
<keyword evidence="8 18" id="KW-1133">Transmembrane helix</keyword>
<comment type="caution">
    <text evidence="20">The sequence shown here is derived from an EMBL/GenBank/DDBJ whole genome shotgun (WGS) entry which is preliminary data.</text>
</comment>
<dbReference type="InterPro" id="IPR047196">
    <property type="entry name" value="YidC_ALB_C"/>
</dbReference>
<evidence type="ECO:0000256" key="8">
    <source>
        <dbReference type="ARBA" id="ARBA00022989"/>
    </source>
</evidence>
<dbReference type="InterPro" id="IPR028055">
    <property type="entry name" value="YidC/Oxa/ALB_C"/>
</dbReference>
<evidence type="ECO:0000256" key="5">
    <source>
        <dbReference type="ARBA" id="ARBA00022475"/>
    </source>
</evidence>
<evidence type="ECO:0000256" key="16">
    <source>
        <dbReference type="RuleBase" id="RU003945"/>
    </source>
</evidence>
<evidence type="ECO:0000256" key="4">
    <source>
        <dbReference type="ARBA" id="ARBA00022448"/>
    </source>
</evidence>
<evidence type="ECO:0000256" key="9">
    <source>
        <dbReference type="ARBA" id="ARBA00023136"/>
    </source>
</evidence>
<feature type="transmembrane region" description="Helical" evidence="18">
    <location>
        <begin position="214"/>
        <end position="240"/>
    </location>
</feature>